<evidence type="ECO:0000313" key="1">
    <source>
        <dbReference type="EMBL" id="KXB30092.1"/>
    </source>
</evidence>
<dbReference type="STRING" id="281362.AT959_11990"/>
<accession>A0A133XGL5</accession>
<evidence type="ECO:0000313" key="2">
    <source>
        <dbReference type="Proteomes" id="UP000070186"/>
    </source>
</evidence>
<dbReference type="Proteomes" id="UP000070186">
    <property type="component" value="Unassembled WGS sequence"/>
</dbReference>
<keyword evidence="2" id="KW-1185">Reference proteome</keyword>
<proteinExistence type="predicted"/>
<name>A0A133XGL5_9RHOO</name>
<gene>
    <name evidence="1" type="ORF">AT959_11990</name>
</gene>
<dbReference type="RefSeq" id="WP_066883376.1">
    <property type="nucleotide sequence ID" value="NZ_LODL01000021.1"/>
</dbReference>
<dbReference type="AlphaFoldDB" id="A0A133XGL5"/>
<sequence length="184" mass="20272">MSLAITIVTTANRKRRFVQTDPTQIGHILDSLQRAGQWFKQSNLIIVGHDSTEVFNPSSIARVEFETTIDLTPHLPSGWKPDAMQALAADAATPTGQVDEDSMQMRIDFFFEGGDTLPVWLDNKDPGSAAERKARATHLFEQAVLPYRPLQPGIGLINPAALTRARFGIAVLYPPNSAWFANEA</sequence>
<protein>
    <submittedName>
        <fullName evidence="1">Uncharacterized protein</fullName>
    </submittedName>
</protein>
<dbReference type="EMBL" id="LODL01000021">
    <property type="protein sequence ID" value="KXB30092.1"/>
    <property type="molecule type" value="Genomic_DNA"/>
</dbReference>
<reference evidence="1 2" key="1">
    <citation type="submission" date="2015-12" db="EMBL/GenBank/DDBJ databases">
        <title>Nitrous oxide reduction kinetics distinguish bacteria harboring typical versus atypical NosZ.</title>
        <authorList>
            <person name="Yoon S."/>
            <person name="Nissen S."/>
            <person name="Park D."/>
            <person name="Sanford R.A."/>
            <person name="Loeffler F.E."/>
        </authorList>
    </citation>
    <scope>NUCLEOTIDE SEQUENCE [LARGE SCALE GENOMIC DNA]</scope>
    <source>
        <strain evidence="1 2">ATCC BAA-841</strain>
    </source>
</reference>
<comment type="caution">
    <text evidence="1">The sequence shown here is derived from an EMBL/GenBank/DDBJ whole genome shotgun (WGS) entry which is preliminary data.</text>
</comment>
<organism evidence="1 2">
    <name type="scientific">Dechloromonas denitrificans</name>
    <dbReference type="NCBI Taxonomy" id="281362"/>
    <lineage>
        <taxon>Bacteria</taxon>
        <taxon>Pseudomonadati</taxon>
        <taxon>Pseudomonadota</taxon>
        <taxon>Betaproteobacteria</taxon>
        <taxon>Rhodocyclales</taxon>
        <taxon>Azonexaceae</taxon>
        <taxon>Dechloromonas</taxon>
    </lineage>
</organism>